<dbReference type="KEGG" id="nei:BG910_04055"/>
<evidence type="ECO:0000313" key="2">
    <source>
        <dbReference type="Proteomes" id="UP000198238"/>
    </source>
</evidence>
<protein>
    <submittedName>
        <fullName evidence="1">Uncharacterized protein</fullName>
    </submittedName>
</protein>
<dbReference type="AlphaFoldDB" id="A0A220S0T1"/>
<gene>
    <name evidence="1" type="ORF">BG910_04055</name>
</gene>
<organism evidence="1 2">
    <name type="scientific">Neisseria chenwenguii</name>
    <dbReference type="NCBI Taxonomy" id="1853278"/>
    <lineage>
        <taxon>Bacteria</taxon>
        <taxon>Pseudomonadati</taxon>
        <taxon>Pseudomonadota</taxon>
        <taxon>Betaproteobacteria</taxon>
        <taxon>Neisseriales</taxon>
        <taxon>Neisseriaceae</taxon>
        <taxon>Neisseria</taxon>
    </lineage>
</organism>
<reference evidence="1 2" key="1">
    <citation type="submission" date="2017-06" db="EMBL/GenBank/DDBJ databases">
        <title>Neisseria chenwenguii sp. nov., isolated from the intestinal contents of Tibetan Plateau Pika in Yushu, Qinghai Province, China.</title>
        <authorList>
            <person name="Zhang G."/>
        </authorList>
    </citation>
    <scope>NUCLEOTIDE SEQUENCE [LARGE SCALE GENOMIC DNA]</scope>
    <source>
        <strain evidence="1 2">10023</strain>
    </source>
</reference>
<keyword evidence="2" id="KW-1185">Reference proteome</keyword>
<proteinExistence type="predicted"/>
<dbReference type="Proteomes" id="UP000198238">
    <property type="component" value="Chromosome"/>
</dbReference>
<evidence type="ECO:0000313" key="1">
    <source>
        <dbReference type="EMBL" id="ASK27023.1"/>
    </source>
</evidence>
<name>A0A220S0T1_9NEIS</name>
<sequence>MPSEKFEVPQICSLFRGRGLFEFEQTLVDKPAEPLVPSKVEALVPSGAKVLVLSEVEAFRWPHFLPRPNPFYNKAV</sequence>
<accession>A0A220S0T1</accession>
<dbReference type="EMBL" id="CP022278">
    <property type="protein sequence ID" value="ASK27023.1"/>
    <property type="molecule type" value="Genomic_DNA"/>
</dbReference>